<sequence>MLLMHSLQKGWTQRLLFRNFLLFDNMGSMHISQVKGSSGCSCWGFVEFVSPWCGIKWHWGFSCEESGEMRDSNDIAFRELARRKNWMRCPGCKHFVMLVHGCPIVKGQIADLWKRLPSAFCC</sequence>
<dbReference type="AlphaFoldDB" id="A0A834G8V4"/>
<dbReference type="Proteomes" id="UP000626092">
    <property type="component" value="Unassembled WGS sequence"/>
</dbReference>
<organism evidence="1 2">
    <name type="scientific">Rhododendron simsii</name>
    <name type="common">Sims's rhododendron</name>
    <dbReference type="NCBI Taxonomy" id="118357"/>
    <lineage>
        <taxon>Eukaryota</taxon>
        <taxon>Viridiplantae</taxon>
        <taxon>Streptophyta</taxon>
        <taxon>Embryophyta</taxon>
        <taxon>Tracheophyta</taxon>
        <taxon>Spermatophyta</taxon>
        <taxon>Magnoliopsida</taxon>
        <taxon>eudicotyledons</taxon>
        <taxon>Gunneridae</taxon>
        <taxon>Pentapetalae</taxon>
        <taxon>asterids</taxon>
        <taxon>Ericales</taxon>
        <taxon>Ericaceae</taxon>
        <taxon>Ericoideae</taxon>
        <taxon>Rhodoreae</taxon>
        <taxon>Rhododendron</taxon>
    </lineage>
</organism>
<comment type="caution">
    <text evidence="1">The sequence shown here is derived from an EMBL/GenBank/DDBJ whole genome shotgun (WGS) entry which is preliminary data.</text>
</comment>
<evidence type="ECO:0000313" key="2">
    <source>
        <dbReference type="Proteomes" id="UP000626092"/>
    </source>
</evidence>
<dbReference type="EMBL" id="WJXA01000011">
    <property type="protein sequence ID" value="KAF7128178.1"/>
    <property type="molecule type" value="Genomic_DNA"/>
</dbReference>
<dbReference type="OrthoDB" id="10009520at2759"/>
<protein>
    <submittedName>
        <fullName evidence="1">Uncharacterized protein</fullName>
    </submittedName>
</protein>
<dbReference type="SUPFAM" id="SSF57850">
    <property type="entry name" value="RING/U-box"/>
    <property type="match status" value="1"/>
</dbReference>
<gene>
    <name evidence="1" type="ORF">RHSIM_Rhsim11G0181600</name>
</gene>
<name>A0A834G8V4_RHOSS</name>
<proteinExistence type="predicted"/>
<accession>A0A834G8V4</accession>
<reference evidence="1" key="1">
    <citation type="submission" date="2019-11" db="EMBL/GenBank/DDBJ databases">
        <authorList>
            <person name="Liu Y."/>
            <person name="Hou J."/>
            <person name="Li T.-Q."/>
            <person name="Guan C.-H."/>
            <person name="Wu X."/>
            <person name="Wu H.-Z."/>
            <person name="Ling F."/>
            <person name="Zhang R."/>
            <person name="Shi X.-G."/>
            <person name="Ren J.-P."/>
            <person name="Chen E.-F."/>
            <person name="Sun J.-M."/>
        </authorList>
    </citation>
    <scope>NUCLEOTIDE SEQUENCE</scope>
    <source>
        <strain evidence="1">Adult_tree_wgs_1</strain>
        <tissue evidence="1">Leaves</tissue>
    </source>
</reference>
<evidence type="ECO:0000313" key="1">
    <source>
        <dbReference type="EMBL" id="KAF7128178.1"/>
    </source>
</evidence>
<keyword evidence="2" id="KW-1185">Reference proteome</keyword>